<proteinExistence type="predicted"/>
<dbReference type="PANTHER" id="PTHR23025:SF3">
    <property type="entry name" value="HORMONE-SENSITIVE LIPASE"/>
    <property type="match status" value="1"/>
</dbReference>
<dbReference type="GO" id="GO:0004771">
    <property type="term" value="F:sterol ester esterase activity"/>
    <property type="evidence" value="ECO:0007669"/>
    <property type="project" value="TreeGrafter"/>
</dbReference>
<reference evidence="3" key="1">
    <citation type="submission" date="2015-08" db="UniProtKB">
        <authorList>
            <consortium name="WormBaseParasite"/>
        </authorList>
    </citation>
    <scope>IDENTIFICATION</scope>
</reference>
<evidence type="ECO:0000313" key="4">
    <source>
        <dbReference type="WBParaSite" id="TCONS_00010878.p1"/>
    </source>
</evidence>
<feature type="domain" description="Alpha/beta hydrolase fold-3" evidence="1">
    <location>
        <begin position="79"/>
        <end position="319"/>
    </location>
</feature>
<protein>
    <submittedName>
        <fullName evidence="3 4">Abhydrolase_3 domain-containing protein</fullName>
    </submittedName>
</protein>
<evidence type="ECO:0000313" key="2">
    <source>
        <dbReference type="Proteomes" id="UP000035681"/>
    </source>
</evidence>
<dbReference type="WBParaSite" id="TCONS_00010878.p1">
    <property type="protein sequence ID" value="TCONS_00010878.p1"/>
    <property type="gene ID" value="XLOC_004654"/>
</dbReference>
<dbReference type="GO" id="GO:0005829">
    <property type="term" value="C:cytosol"/>
    <property type="evidence" value="ECO:0007669"/>
    <property type="project" value="TreeGrafter"/>
</dbReference>
<dbReference type="AlphaFoldDB" id="A0A0K0DYF0"/>
<sequence>MYFIRKIIDVLIKFFSLTLPDFLSLYNPERAMMIRQVATTLGNSKKKRNTNNCSISSIDINNVLCRLYQPKEMKNDCLIVYIHGGGWCTFNAKKYDHFIEKIIEKLHCYCISIDYTLAPKQKFPYAIEECWEVIKEIASKKNKILKDIPTNNVIVAGDSAGGNMTAVITQKAVKEIEYRNFIKGHILIYPYLGSWDFNSESFKNYDNYPLFSVLSPKLMAEFILIYLGKEASNDNVKMILKSNVLTGNFEKNFKFEEIVSNLDISPILGDENILKHLPKSFTIIANYDILKDQGILYYEKMRNSKNNNDIDDDNKNFHTIKIFQNLTHGEMNISNIARNEIATAICNWFVENNFAK</sequence>
<dbReference type="STRING" id="6248.A0A0K0DYF0"/>
<dbReference type="SUPFAM" id="SSF53474">
    <property type="entry name" value="alpha/beta-Hydrolases"/>
    <property type="match status" value="1"/>
</dbReference>
<dbReference type="Pfam" id="PF07859">
    <property type="entry name" value="Abhydrolase_3"/>
    <property type="match status" value="1"/>
</dbReference>
<dbReference type="Proteomes" id="UP000035681">
    <property type="component" value="Unplaced"/>
</dbReference>
<dbReference type="GO" id="GO:0019433">
    <property type="term" value="P:triglyceride catabolic process"/>
    <property type="evidence" value="ECO:0007669"/>
    <property type="project" value="TreeGrafter"/>
</dbReference>
<keyword evidence="2" id="KW-1185">Reference proteome</keyword>
<accession>A0A0K0DYF0</accession>
<dbReference type="WBParaSite" id="SSTP_0000226500.1">
    <property type="protein sequence ID" value="SSTP_0000226500.1"/>
    <property type="gene ID" value="SSTP_0000226500"/>
</dbReference>
<evidence type="ECO:0000259" key="1">
    <source>
        <dbReference type="Pfam" id="PF07859"/>
    </source>
</evidence>
<dbReference type="GO" id="GO:0004806">
    <property type="term" value="F:triacylglycerol lipase activity"/>
    <property type="evidence" value="ECO:0007669"/>
    <property type="project" value="TreeGrafter"/>
</dbReference>
<name>A0A0K0DYF0_STRER</name>
<organism evidence="3">
    <name type="scientific">Strongyloides stercoralis</name>
    <name type="common">Threadworm</name>
    <dbReference type="NCBI Taxonomy" id="6248"/>
    <lineage>
        <taxon>Eukaryota</taxon>
        <taxon>Metazoa</taxon>
        <taxon>Ecdysozoa</taxon>
        <taxon>Nematoda</taxon>
        <taxon>Chromadorea</taxon>
        <taxon>Rhabditida</taxon>
        <taxon>Tylenchina</taxon>
        <taxon>Panagrolaimomorpha</taxon>
        <taxon>Strongyloidoidea</taxon>
        <taxon>Strongyloididae</taxon>
        <taxon>Strongyloides</taxon>
    </lineage>
</organism>
<evidence type="ECO:0000313" key="3">
    <source>
        <dbReference type="WBParaSite" id="SSTP_0000226500.1"/>
    </source>
</evidence>
<dbReference type="InterPro" id="IPR013094">
    <property type="entry name" value="AB_hydrolase_3"/>
</dbReference>
<dbReference type="InterPro" id="IPR029058">
    <property type="entry name" value="AB_hydrolase_fold"/>
</dbReference>
<dbReference type="Gene3D" id="3.40.50.1820">
    <property type="entry name" value="alpha/beta hydrolase"/>
    <property type="match status" value="1"/>
</dbReference>
<dbReference type="PANTHER" id="PTHR23025">
    <property type="entry name" value="TRIACYLGLYCEROL LIPASE"/>
    <property type="match status" value="1"/>
</dbReference>